<evidence type="ECO:0008006" key="3">
    <source>
        <dbReference type="Google" id="ProtNLM"/>
    </source>
</evidence>
<organism evidence="1 2">
    <name type="scientific">Vagococcus allomyrinae</name>
    <dbReference type="NCBI Taxonomy" id="2794353"/>
    <lineage>
        <taxon>Bacteria</taxon>
        <taxon>Bacillati</taxon>
        <taxon>Bacillota</taxon>
        <taxon>Bacilli</taxon>
        <taxon>Lactobacillales</taxon>
        <taxon>Enterococcaceae</taxon>
        <taxon>Vagococcus</taxon>
    </lineage>
</organism>
<dbReference type="InterPro" id="IPR037914">
    <property type="entry name" value="SpoVT-AbrB_sf"/>
</dbReference>
<evidence type="ECO:0000313" key="2">
    <source>
        <dbReference type="Proteomes" id="UP000674938"/>
    </source>
</evidence>
<comment type="caution">
    <text evidence="1">The sequence shown here is derived from an EMBL/GenBank/DDBJ whole genome shotgun (WGS) entry which is preliminary data.</text>
</comment>
<proteinExistence type="predicted"/>
<dbReference type="SUPFAM" id="SSF89447">
    <property type="entry name" value="AbrB/MazE/MraZ-like"/>
    <property type="match status" value="1"/>
</dbReference>
<gene>
    <name evidence="1" type="ORF">I6N95_21290</name>
</gene>
<sequence>MEMKEKDFFIEMAKVKIKLNEWGNSQGIRIPKDILKLVDFENIEELSLTVVKDEFGKKKLMIEQSENKEELIKIVESLGGILSDMNEAIDIHDLRKERKEERLRKYESLN</sequence>
<dbReference type="AlphaFoldDB" id="A0A940P8C2"/>
<name>A0A940P8C2_9ENTE</name>
<accession>A0A940P8C2</accession>
<protein>
    <recommendedName>
        <fullName evidence="3">SpoVT-AbrB domain-containing protein</fullName>
    </recommendedName>
</protein>
<dbReference type="EMBL" id="JAEEGA010000017">
    <property type="protein sequence ID" value="MBP1043564.1"/>
    <property type="molecule type" value="Genomic_DNA"/>
</dbReference>
<dbReference type="RefSeq" id="WP_209531372.1">
    <property type="nucleotide sequence ID" value="NZ_JAEEGA010000017.1"/>
</dbReference>
<dbReference type="Proteomes" id="UP000674938">
    <property type="component" value="Unassembled WGS sequence"/>
</dbReference>
<keyword evidence="2" id="KW-1185">Reference proteome</keyword>
<dbReference type="Gene3D" id="2.10.260.10">
    <property type="match status" value="1"/>
</dbReference>
<evidence type="ECO:0000313" key="1">
    <source>
        <dbReference type="EMBL" id="MBP1043564.1"/>
    </source>
</evidence>
<reference evidence="1" key="1">
    <citation type="submission" date="2020-12" db="EMBL/GenBank/DDBJ databases">
        <title>Vagococcus allomyrinae sp. nov. and Enterococcus lavae sp. nov., isolated from the larvae of Allomyrina dichotoma.</title>
        <authorList>
            <person name="Lee S.D."/>
        </authorList>
    </citation>
    <scope>NUCLEOTIDE SEQUENCE</scope>
    <source>
        <strain evidence="1">BWB3-3</strain>
    </source>
</reference>